<keyword evidence="2" id="KW-0597">Phosphoprotein</keyword>
<evidence type="ECO:0000256" key="1">
    <source>
        <dbReference type="ARBA" id="ARBA00004370"/>
    </source>
</evidence>
<gene>
    <name evidence="7" type="ORF">DGYR_LOCUS1496</name>
</gene>
<feature type="domain" description="PDZ" evidence="6">
    <location>
        <begin position="191"/>
        <end position="278"/>
    </location>
</feature>
<evidence type="ECO:0000313" key="8">
    <source>
        <dbReference type="Proteomes" id="UP000549394"/>
    </source>
</evidence>
<name>A0A7I8V7V9_9ANNE</name>
<dbReference type="InterPro" id="IPR036034">
    <property type="entry name" value="PDZ_sf"/>
</dbReference>
<dbReference type="PANTHER" id="PTHR19964:SF92">
    <property type="entry name" value="PATJ HOMOLOG"/>
    <property type="match status" value="1"/>
</dbReference>
<keyword evidence="3" id="KW-0677">Repeat</keyword>
<evidence type="ECO:0000256" key="4">
    <source>
        <dbReference type="ARBA" id="ARBA00023136"/>
    </source>
</evidence>
<accession>A0A7I8V7V9</accession>
<dbReference type="CDD" id="cd06791">
    <property type="entry name" value="PDZ3_MUPP1-like"/>
    <property type="match status" value="1"/>
</dbReference>
<feature type="domain" description="PDZ" evidence="6">
    <location>
        <begin position="12"/>
        <end position="92"/>
    </location>
</feature>
<protein>
    <submittedName>
        <fullName evidence="7">DgyrCDS1561</fullName>
    </submittedName>
</protein>
<evidence type="ECO:0000313" key="7">
    <source>
        <dbReference type="EMBL" id="CAD5112329.1"/>
    </source>
</evidence>
<dbReference type="AlphaFoldDB" id="A0A7I8V7V9"/>
<dbReference type="Proteomes" id="UP000549394">
    <property type="component" value="Unassembled WGS sequence"/>
</dbReference>
<comment type="caution">
    <text evidence="7">The sequence shown here is derived from an EMBL/GenBank/DDBJ whole genome shotgun (WGS) entry which is preliminary data.</text>
</comment>
<evidence type="ECO:0000259" key="6">
    <source>
        <dbReference type="PROSITE" id="PS50106"/>
    </source>
</evidence>
<dbReference type="InterPro" id="IPR001478">
    <property type="entry name" value="PDZ"/>
</dbReference>
<evidence type="ECO:0000256" key="5">
    <source>
        <dbReference type="SAM" id="MobiDB-lite"/>
    </source>
</evidence>
<dbReference type="OrthoDB" id="6022711at2759"/>
<feature type="region of interest" description="Disordered" evidence="5">
    <location>
        <begin position="281"/>
        <end position="319"/>
    </location>
</feature>
<dbReference type="PROSITE" id="PS50106">
    <property type="entry name" value="PDZ"/>
    <property type="match status" value="5"/>
</dbReference>
<feature type="compositionally biased region" description="Basic and acidic residues" evidence="5">
    <location>
        <begin position="281"/>
        <end position="290"/>
    </location>
</feature>
<dbReference type="SMART" id="SM00228">
    <property type="entry name" value="PDZ"/>
    <property type="match status" value="5"/>
</dbReference>
<dbReference type="Gene3D" id="2.30.42.10">
    <property type="match status" value="5"/>
</dbReference>
<feature type="domain" description="PDZ" evidence="6">
    <location>
        <begin position="670"/>
        <end position="759"/>
    </location>
</feature>
<keyword evidence="4" id="KW-0472">Membrane</keyword>
<dbReference type="PANTHER" id="PTHR19964">
    <property type="entry name" value="MULTIPLE PDZ DOMAIN PROTEIN"/>
    <property type="match status" value="1"/>
</dbReference>
<feature type="region of interest" description="Disordered" evidence="5">
    <location>
        <begin position="625"/>
        <end position="653"/>
    </location>
</feature>
<evidence type="ECO:0000256" key="2">
    <source>
        <dbReference type="ARBA" id="ARBA00022553"/>
    </source>
</evidence>
<feature type="domain" description="PDZ" evidence="6">
    <location>
        <begin position="339"/>
        <end position="429"/>
    </location>
</feature>
<organism evidence="7 8">
    <name type="scientific">Dimorphilus gyrociliatus</name>
    <dbReference type="NCBI Taxonomy" id="2664684"/>
    <lineage>
        <taxon>Eukaryota</taxon>
        <taxon>Metazoa</taxon>
        <taxon>Spiralia</taxon>
        <taxon>Lophotrochozoa</taxon>
        <taxon>Annelida</taxon>
        <taxon>Polychaeta</taxon>
        <taxon>Polychaeta incertae sedis</taxon>
        <taxon>Dinophilidae</taxon>
        <taxon>Dimorphilus</taxon>
    </lineage>
</organism>
<dbReference type="FunFam" id="2.30.42.10:FF:000070">
    <property type="entry name" value="Multiple PDZ domain protein"/>
    <property type="match status" value="1"/>
</dbReference>
<sequence length="819" mass="89959">MVLNSDIVAVEVIDLINNGNGLGFGIMGGKSTGVAVKMIIAGGVADNDGRLKIGDHLLHICQWSVRGMSSEQVAFVLRKAGSHIRLVVARSISESSEVARNPPYSEAVPIERLEEHLHQLYALGLTESFTNDSQGFQTPEKQKEDYESPIKDYTNATFHKELKDKEQIFTPPTLHKTQQTIESMPVETVFDVDLVKDESGLGIKIAGLVGFSANEKLCGIYVRHVLDGSAAALDGRVQPHDRIVEVNGQSLEGFTNAQAVEVLKSTGKMVTMKLARLNIREDSEGNKENSSKSLNVNQDKIDPRKDDNDNQLPIEANPEDELVRNWENRLNCPKGEIIIAHVSKFRDGGGLGVGLEGTVDIEDGVEVRPHHYIRSILKEGPVGQDGILMQGDELLQVNDEILFGKNYKNVLSILKKLPLNVRIVCRRKAFVTSEKLFKAKSEACLVMDRHYPVARWRSVEPLTAVTVWNKAVTEVTLPKTNKGLGFSMIDYEDPLKPGDWIVIVRSLVPGGVAQADGRVLPGDRIVSVNDISLQNGRVSDAVKALKEAPPGQTRIGLIKPLSPNSPESSMDDISENYEHIEFGEFVNICTDTSSIISNEVVVSGSTKSLEQSAEFNSLLRDANNSTAEPCLSSQSPTTQENQPSTLHASTSTTSIKRQIDQALFFNDPIRITIHRKDDESLGLNIVGGKMDSEIFPNELKSGIFVKQVAECGPAAGQLKKGDQILEVDGQDIRNARHEQAVEAIKFAKSPITLLVRSIGQGKEENEGNKETDDLTESLDNLQFADFFQATPLVNSDSCQASKYDEKIELQDIKSKILDD</sequence>
<dbReference type="CDD" id="cd06667">
    <property type="entry name" value="PDZ2_MUPP1-like"/>
    <property type="match status" value="1"/>
</dbReference>
<dbReference type="SUPFAM" id="SSF50156">
    <property type="entry name" value="PDZ domain-like"/>
    <property type="match status" value="5"/>
</dbReference>
<proteinExistence type="predicted"/>
<feature type="compositionally biased region" description="Basic and acidic residues" evidence="5">
    <location>
        <begin position="299"/>
        <end position="308"/>
    </location>
</feature>
<dbReference type="Pfam" id="PF00595">
    <property type="entry name" value="PDZ"/>
    <property type="match status" value="4"/>
</dbReference>
<dbReference type="InterPro" id="IPR051342">
    <property type="entry name" value="PDZ_scaffold"/>
</dbReference>
<reference evidence="7 8" key="1">
    <citation type="submission" date="2020-08" db="EMBL/GenBank/DDBJ databases">
        <authorList>
            <person name="Hejnol A."/>
        </authorList>
    </citation>
    <scope>NUCLEOTIDE SEQUENCE [LARGE SCALE GENOMIC DNA]</scope>
</reference>
<keyword evidence="8" id="KW-1185">Reference proteome</keyword>
<evidence type="ECO:0000256" key="3">
    <source>
        <dbReference type="ARBA" id="ARBA00022737"/>
    </source>
</evidence>
<comment type="subcellular location">
    <subcellularLocation>
        <location evidence="1">Membrane</location>
    </subcellularLocation>
</comment>
<dbReference type="GO" id="GO:0016020">
    <property type="term" value="C:membrane"/>
    <property type="evidence" value="ECO:0007669"/>
    <property type="project" value="UniProtKB-SubCell"/>
</dbReference>
<dbReference type="EMBL" id="CAJFCJ010000002">
    <property type="protein sequence ID" value="CAD5112329.1"/>
    <property type="molecule type" value="Genomic_DNA"/>
</dbReference>
<feature type="domain" description="PDZ" evidence="6">
    <location>
        <begin position="474"/>
        <end position="549"/>
    </location>
</feature>